<name>A0AAN2X8I6_LISMN</name>
<accession>A0AAN2X8I6</accession>
<proteinExistence type="predicted"/>
<protein>
    <submittedName>
        <fullName evidence="2">DUF1310 family protein</fullName>
    </submittedName>
</protein>
<feature type="transmembrane region" description="Helical" evidence="1">
    <location>
        <begin position="6"/>
        <end position="25"/>
    </location>
</feature>
<organism evidence="2 3">
    <name type="scientific">Listeria monocytogenes</name>
    <dbReference type="NCBI Taxonomy" id="1639"/>
    <lineage>
        <taxon>Bacteria</taxon>
        <taxon>Bacillati</taxon>
        <taxon>Bacillota</taxon>
        <taxon>Bacilli</taxon>
        <taxon>Bacillales</taxon>
        <taxon>Listeriaceae</taxon>
        <taxon>Listeria</taxon>
    </lineage>
</organism>
<sequence length="128" mass="14533">MKKRWVIVLGITVMTILGLGVKFYMDEEKLNEEMMNAVYSDEAKEVFEKRLTNLDAKAFTKEGIIQSYEINKESIVRNPMGGINVTLIINKDLEWYITYTLGKYNGKLDGGSASISKELTKKLELKGS</sequence>
<evidence type="ECO:0000313" key="2">
    <source>
        <dbReference type="EMBL" id="EAG4184011.1"/>
    </source>
</evidence>
<keyword evidence="1" id="KW-0472">Membrane</keyword>
<dbReference type="InterPro" id="IPR010738">
    <property type="entry name" value="DUF1310"/>
</dbReference>
<evidence type="ECO:0000256" key="1">
    <source>
        <dbReference type="SAM" id="Phobius"/>
    </source>
</evidence>
<dbReference type="Proteomes" id="UP000531172">
    <property type="component" value="Unassembled WGS sequence"/>
</dbReference>
<dbReference type="Pfam" id="PF07006">
    <property type="entry name" value="DUF1310"/>
    <property type="match status" value="1"/>
</dbReference>
<keyword evidence="1" id="KW-0812">Transmembrane</keyword>
<keyword evidence="1" id="KW-1133">Transmembrane helix</keyword>
<dbReference type="RefSeq" id="WP_069887488.1">
    <property type="nucleotide sequence ID" value="NZ_CP054041.1"/>
</dbReference>
<comment type="caution">
    <text evidence="2">The sequence shown here is derived from an EMBL/GenBank/DDBJ whole genome shotgun (WGS) entry which is preliminary data.</text>
</comment>
<dbReference type="EMBL" id="AABBWO010000003">
    <property type="protein sequence ID" value="EAG4184011.1"/>
    <property type="molecule type" value="Genomic_DNA"/>
</dbReference>
<gene>
    <name evidence="2" type="ORF">CAC64_06755</name>
</gene>
<evidence type="ECO:0000313" key="3">
    <source>
        <dbReference type="Proteomes" id="UP000531172"/>
    </source>
</evidence>
<reference evidence="2 3" key="1">
    <citation type="submission" date="2018-06" db="EMBL/GenBank/DDBJ databases">
        <authorList>
            <consortium name="PulseNet: The National Subtyping Network for Foodborne Disease Surveillance"/>
            <person name="Tarr C.L."/>
            <person name="Trees E."/>
            <person name="Katz L.S."/>
            <person name="Carleton-Romer H.A."/>
            <person name="Stroika S."/>
            <person name="Kucerova Z."/>
            <person name="Roache K.F."/>
            <person name="Sabol A.L."/>
            <person name="Besser J."/>
            <person name="Gerner-Smidt P."/>
        </authorList>
    </citation>
    <scope>NUCLEOTIDE SEQUENCE [LARGE SCALE GENOMIC DNA]</scope>
    <source>
        <strain evidence="2 3">PNUSAL003001</strain>
    </source>
</reference>
<dbReference type="AlphaFoldDB" id="A0AAN2X8I6"/>